<gene>
    <name evidence="4" type="ORF">TVAG_436590</name>
</gene>
<organism evidence="4 5">
    <name type="scientific">Trichomonas vaginalis (strain ATCC PRA-98 / G3)</name>
    <dbReference type="NCBI Taxonomy" id="412133"/>
    <lineage>
        <taxon>Eukaryota</taxon>
        <taxon>Metamonada</taxon>
        <taxon>Parabasalia</taxon>
        <taxon>Trichomonadida</taxon>
        <taxon>Trichomonadidae</taxon>
        <taxon>Trichomonas</taxon>
    </lineage>
</organism>
<dbReference type="InterPro" id="IPR000308">
    <property type="entry name" value="14-3-3"/>
</dbReference>
<reference evidence="4" key="2">
    <citation type="journal article" date="2007" name="Science">
        <title>Draft genome sequence of the sexually transmitted pathogen Trichomonas vaginalis.</title>
        <authorList>
            <person name="Carlton J.M."/>
            <person name="Hirt R.P."/>
            <person name="Silva J.C."/>
            <person name="Delcher A.L."/>
            <person name="Schatz M."/>
            <person name="Zhao Q."/>
            <person name="Wortman J.R."/>
            <person name="Bidwell S.L."/>
            <person name="Alsmark U.C.M."/>
            <person name="Besteiro S."/>
            <person name="Sicheritz-Ponten T."/>
            <person name="Noel C.J."/>
            <person name="Dacks J.B."/>
            <person name="Foster P.G."/>
            <person name="Simillion C."/>
            <person name="Van de Peer Y."/>
            <person name="Miranda-Saavedra D."/>
            <person name="Barton G.J."/>
            <person name="Westrop G.D."/>
            <person name="Mueller S."/>
            <person name="Dessi D."/>
            <person name="Fiori P.L."/>
            <person name="Ren Q."/>
            <person name="Paulsen I."/>
            <person name="Zhang H."/>
            <person name="Bastida-Corcuera F.D."/>
            <person name="Simoes-Barbosa A."/>
            <person name="Brown M.T."/>
            <person name="Hayes R.D."/>
            <person name="Mukherjee M."/>
            <person name="Okumura C.Y."/>
            <person name="Schneider R."/>
            <person name="Smith A.J."/>
            <person name="Vanacova S."/>
            <person name="Villalvazo M."/>
            <person name="Haas B.J."/>
            <person name="Pertea M."/>
            <person name="Feldblyum T.V."/>
            <person name="Utterback T.R."/>
            <person name="Shu C.L."/>
            <person name="Osoegawa K."/>
            <person name="de Jong P.J."/>
            <person name="Hrdy I."/>
            <person name="Horvathova L."/>
            <person name="Zubacova Z."/>
            <person name="Dolezal P."/>
            <person name="Malik S.B."/>
            <person name="Logsdon J.M. Jr."/>
            <person name="Henze K."/>
            <person name="Gupta A."/>
            <person name="Wang C.C."/>
            <person name="Dunne R.L."/>
            <person name="Upcroft J.A."/>
            <person name="Upcroft P."/>
            <person name="White O."/>
            <person name="Salzberg S.L."/>
            <person name="Tang P."/>
            <person name="Chiu C.-H."/>
            <person name="Lee Y.-S."/>
            <person name="Embley T.M."/>
            <person name="Coombs G.H."/>
            <person name="Mottram J.C."/>
            <person name="Tachezy J."/>
            <person name="Fraser-Liggett C.M."/>
            <person name="Johnson P.J."/>
        </authorList>
    </citation>
    <scope>NUCLEOTIDE SEQUENCE [LARGE SCALE GENOMIC DNA]</scope>
    <source>
        <strain evidence="4">G3</strain>
    </source>
</reference>
<feature type="site" description="Interaction with phosphoserine on interacting protein" evidence="2">
    <location>
        <position position="58"/>
    </location>
</feature>
<dbReference type="Pfam" id="PF00244">
    <property type="entry name" value="14-3-3"/>
    <property type="match status" value="1"/>
</dbReference>
<dbReference type="VEuPathDB" id="TrichDB:TVAG_436590"/>
<evidence type="ECO:0000259" key="3">
    <source>
        <dbReference type="SMART" id="SM00101"/>
    </source>
</evidence>
<dbReference type="InterPro" id="IPR023410">
    <property type="entry name" value="14-3-3_domain"/>
</dbReference>
<dbReference type="OrthoDB" id="10260625at2759"/>
<reference evidence="4" key="1">
    <citation type="submission" date="2006-10" db="EMBL/GenBank/DDBJ databases">
        <authorList>
            <person name="Amadeo P."/>
            <person name="Zhao Q."/>
            <person name="Wortman J."/>
            <person name="Fraser-Liggett C."/>
            <person name="Carlton J."/>
        </authorList>
    </citation>
    <scope>NUCLEOTIDE SEQUENCE</scope>
    <source>
        <strain evidence="4">G3</strain>
    </source>
</reference>
<dbReference type="AlphaFoldDB" id="A2DFA7"/>
<evidence type="ECO:0000313" key="5">
    <source>
        <dbReference type="Proteomes" id="UP000001542"/>
    </source>
</evidence>
<dbReference type="GO" id="GO:0008104">
    <property type="term" value="P:intracellular protein localization"/>
    <property type="evidence" value="ECO:0000318"/>
    <property type="project" value="GO_Central"/>
</dbReference>
<proteinExistence type="inferred from homology"/>
<name>A2DFA7_TRIV3</name>
<accession>A2DFA7</accession>
<dbReference type="KEGG" id="tva:5466381"/>
<dbReference type="VEuPathDB" id="TrichDB:TVAGG3_0565670"/>
<dbReference type="SUPFAM" id="SSF48445">
    <property type="entry name" value="14-3-3 protein"/>
    <property type="match status" value="1"/>
</dbReference>
<evidence type="ECO:0000256" key="1">
    <source>
        <dbReference type="ARBA" id="ARBA00006141"/>
    </source>
</evidence>
<dbReference type="PANTHER" id="PTHR18860">
    <property type="entry name" value="14-3-3 PROTEIN"/>
    <property type="match status" value="1"/>
</dbReference>
<dbReference type="InParanoid" id="A2DFA7"/>
<feature type="domain" description="14-3-3" evidence="3">
    <location>
        <begin position="5"/>
        <end position="229"/>
    </location>
</feature>
<dbReference type="CDD" id="cd08774">
    <property type="entry name" value="14-3-3"/>
    <property type="match status" value="1"/>
</dbReference>
<dbReference type="SMR" id="A2DFA7"/>
<dbReference type="STRING" id="5722.A2DFA7"/>
<dbReference type="OMA" id="NQASECE"/>
<dbReference type="PRINTS" id="PR00305">
    <property type="entry name" value="1433ZETA"/>
</dbReference>
<evidence type="ECO:0000313" key="4">
    <source>
        <dbReference type="EMBL" id="EAY20835.1"/>
    </source>
</evidence>
<dbReference type="EMBL" id="DS113194">
    <property type="protein sequence ID" value="EAY20835.1"/>
    <property type="molecule type" value="Genomic_DNA"/>
</dbReference>
<dbReference type="eggNOG" id="KOG0841">
    <property type="taxonomic scope" value="Eukaryota"/>
</dbReference>
<protein>
    <submittedName>
        <fullName evidence="4">14-3-3 protein</fullName>
    </submittedName>
</protein>
<dbReference type="PIRSF" id="PIRSF000868">
    <property type="entry name" value="14-3-3"/>
    <property type="match status" value="1"/>
</dbReference>
<keyword evidence="5" id="KW-1185">Reference proteome</keyword>
<dbReference type="RefSeq" id="XP_001581821.1">
    <property type="nucleotide sequence ID" value="XM_001581771.1"/>
</dbReference>
<dbReference type="InterPro" id="IPR036815">
    <property type="entry name" value="14-3-3_dom_sf"/>
</dbReference>
<dbReference type="Proteomes" id="UP000001542">
    <property type="component" value="Unassembled WGS sequence"/>
</dbReference>
<evidence type="ECO:0000256" key="2">
    <source>
        <dbReference type="PIRSR" id="PIRSR000868-1"/>
    </source>
</evidence>
<dbReference type="SMART" id="SM00101">
    <property type="entry name" value="14_3_3"/>
    <property type="match status" value="1"/>
</dbReference>
<comment type="similarity">
    <text evidence="1">Belongs to the 14-3-3 family.</text>
</comment>
<feature type="site" description="Interaction with phosphoserine on interacting protein" evidence="2">
    <location>
        <position position="128"/>
    </location>
</feature>
<sequence length="229" mass="26402">MTEPESDLTFMVHKALELGRYEDAVRFARQLIQINPNLNHDQRIFLSSAYHEAVSRRRQDVLIISQCIEATVEEAKKVKLVEIVNRVRANIHDYCMDIIQIANEILLPAADSPITIVFYEEMKADYYRYDSEVQVGDLKIHSAQEAENCYKKALSIARDVIQPSHPVYLGIILNYCVFLVDIKNDINSAKIITQNAINQASECEEQFKPDSEICVRLLQENLEIWSEQI</sequence>
<dbReference type="GO" id="GO:0007165">
    <property type="term" value="P:signal transduction"/>
    <property type="evidence" value="ECO:0000318"/>
    <property type="project" value="GO_Central"/>
</dbReference>
<dbReference type="GO" id="GO:0005737">
    <property type="term" value="C:cytoplasm"/>
    <property type="evidence" value="ECO:0000318"/>
    <property type="project" value="GO_Central"/>
</dbReference>
<dbReference type="Gene3D" id="1.20.190.20">
    <property type="entry name" value="14-3-3 domain"/>
    <property type="match status" value="1"/>
</dbReference>